<evidence type="ECO:0000313" key="2">
    <source>
        <dbReference type="Proteomes" id="UP000316855"/>
    </source>
</evidence>
<protein>
    <submittedName>
        <fullName evidence="1">Uncharacterized protein</fullName>
    </submittedName>
</protein>
<keyword evidence="2" id="KW-1185">Reference proteome</keyword>
<dbReference type="OrthoDB" id="1097953at2"/>
<name>A0A517V7P0_9PLAN</name>
<dbReference type="Proteomes" id="UP000316855">
    <property type="component" value="Chromosome"/>
</dbReference>
<sequence length="117" mass="12447">MELKSFIKATITEVVEAVSESRLDLVTHEVGILPSSENDPGTESVSTTSQLDTIQTIHFDIVVTDTASTTSEAGAGVFLSVLSLGAKGSKEEEVVSCNRIQFSASVPIPEIHSINNR</sequence>
<organism evidence="1 2">
    <name type="scientific">Gimesia algae</name>
    <dbReference type="NCBI Taxonomy" id="2527971"/>
    <lineage>
        <taxon>Bacteria</taxon>
        <taxon>Pseudomonadati</taxon>
        <taxon>Planctomycetota</taxon>
        <taxon>Planctomycetia</taxon>
        <taxon>Planctomycetales</taxon>
        <taxon>Planctomycetaceae</taxon>
        <taxon>Gimesia</taxon>
    </lineage>
</organism>
<dbReference type="RefSeq" id="WP_145224132.1">
    <property type="nucleotide sequence ID" value="NZ_CP036343.1"/>
</dbReference>
<gene>
    <name evidence="1" type="ORF">Pan161_06450</name>
</gene>
<reference evidence="1 2" key="1">
    <citation type="submission" date="2019-02" db="EMBL/GenBank/DDBJ databases">
        <title>Deep-cultivation of Planctomycetes and their phenomic and genomic characterization uncovers novel biology.</title>
        <authorList>
            <person name="Wiegand S."/>
            <person name="Jogler M."/>
            <person name="Boedeker C."/>
            <person name="Pinto D."/>
            <person name="Vollmers J."/>
            <person name="Rivas-Marin E."/>
            <person name="Kohn T."/>
            <person name="Peeters S.H."/>
            <person name="Heuer A."/>
            <person name="Rast P."/>
            <person name="Oberbeckmann S."/>
            <person name="Bunk B."/>
            <person name="Jeske O."/>
            <person name="Meyerdierks A."/>
            <person name="Storesund J.E."/>
            <person name="Kallscheuer N."/>
            <person name="Luecker S."/>
            <person name="Lage O.M."/>
            <person name="Pohl T."/>
            <person name="Merkel B.J."/>
            <person name="Hornburger P."/>
            <person name="Mueller R.-W."/>
            <person name="Bruemmer F."/>
            <person name="Labrenz M."/>
            <person name="Spormann A.M."/>
            <person name="Op den Camp H."/>
            <person name="Overmann J."/>
            <person name="Amann R."/>
            <person name="Jetten M.S.M."/>
            <person name="Mascher T."/>
            <person name="Medema M.H."/>
            <person name="Devos D.P."/>
            <person name="Kaster A.-K."/>
            <person name="Ovreas L."/>
            <person name="Rohde M."/>
            <person name="Galperin M.Y."/>
            <person name="Jogler C."/>
        </authorList>
    </citation>
    <scope>NUCLEOTIDE SEQUENCE [LARGE SCALE GENOMIC DNA]</scope>
    <source>
        <strain evidence="1 2">Pan161</strain>
    </source>
</reference>
<dbReference type="AlphaFoldDB" id="A0A517V7P0"/>
<evidence type="ECO:0000313" key="1">
    <source>
        <dbReference type="EMBL" id="QDT89020.1"/>
    </source>
</evidence>
<dbReference type="EMBL" id="CP036343">
    <property type="protein sequence ID" value="QDT89020.1"/>
    <property type="molecule type" value="Genomic_DNA"/>
</dbReference>
<dbReference type="KEGG" id="gax:Pan161_06450"/>
<proteinExistence type="predicted"/>
<accession>A0A517V7P0</accession>